<dbReference type="RefSeq" id="WP_185958447.1">
    <property type="nucleotide sequence ID" value="NZ_FXTH01000017.1"/>
</dbReference>
<protein>
    <recommendedName>
        <fullName evidence="1">SnoaL-like domain-containing protein</fullName>
    </recommendedName>
</protein>
<evidence type="ECO:0000259" key="1">
    <source>
        <dbReference type="Pfam" id="PF12680"/>
    </source>
</evidence>
<proteinExistence type="predicted"/>
<dbReference type="AlphaFoldDB" id="A0A521EKQ1"/>
<dbReference type="EMBL" id="FXTH01000017">
    <property type="protein sequence ID" value="SMO84494.1"/>
    <property type="molecule type" value="Genomic_DNA"/>
</dbReference>
<dbReference type="InterPro" id="IPR032710">
    <property type="entry name" value="NTF2-like_dom_sf"/>
</dbReference>
<sequence length="50" mass="5645">MENPVEHQVKAFNNRNLDAFMEAFAADINVENGSGEELLSGQQEFRAFTK</sequence>
<dbReference type="InterPro" id="IPR037401">
    <property type="entry name" value="SnoaL-like"/>
</dbReference>
<name>A0A521EKQ1_9BACT</name>
<dbReference type="SUPFAM" id="SSF54427">
    <property type="entry name" value="NTF2-like"/>
    <property type="match status" value="1"/>
</dbReference>
<evidence type="ECO:0000313" key="3">
    <source>
        <dbReference type="Proteomes" id="UP000317593"/>
    </source>
</evidence>
<organism evidence="2 3">
    <name type="scientific">Fodinibius sediminis</name>
    <dbReference type="NCBI Taxonomy" id="1214077"/>
    <lineage>
        <taxon>Bacteria</taxon>
        <taxon>Pseudomonadati</taxon>
        <taxon>Balneolota</taxon>
        <taxon>Balneolia</taxon>
        <taxon>Balneolales</taxon>
        <taxon>Balneolaceae</taxon>
        <taxon>Fodinibius</taxon>
    </lineage>
</organism>
<gene>
    <name evidence="2" type="ORF">SAMN06265218_11715</name>
</gene>
<feature type="domain" description="SnoaL-like" evidence="1">
    <location>
        <begin position="5"/>
        <end position="49"/>
    </location>
</feature>
<accession>A0A521EKQ1</accession>
<keyword evidence="3" id="KW-1185">Reference proteome</keyword>
<reference evidence="2 3" key="1">
    <citation type="submission" date="2017-05" db="EMBL/GenBank/DDBJ databases">
        <authorList>
            <person name="Varghese N."/>
            <person name="Submissions S."/>
        </authorList>
    </citation>
    <scope>NUCLEOTIDE SEQUENCE [LARGE SCALE GENOMIC DNA]</scope>
    <source>
        <strain evidence="2 3">DSM 21194</strain>
    </source>
</reference>
<dbReference type="Proteomes" id="UP000317593">
    <property type="component" value="Unassembled WGS sequence"/>
</dbReference>
<dbReference type="Pfam" id="PF12680">
    <property type="entry name" value="SnoaL_2"/>
    <property type="match status" value="1"/>
</dbReference>
<evidence type="ECO:0000313" key="2">
    <source>
        <dbReference type="EMBL" id="SMO84494.1"/>
    </source>
</evidence>
<dbReference type="Gene3D" id="3.10.450.50">
    <property type="match status" value="1"/>
</dbReference>